<dbReference type="Pfam" id="PF05746">
    <property type="entry name" value="DALR_1"/>
    <property type="match status" value="1"/>
</dbReference>
<dbReference type="SUPFAM" id="SSF47323">
    <property type="entry name" value="Anticodon-binding domain of a subclass of class I aminoacyl-tRNA synthetases"/>
    <property type="match status" value="1"/>
</dbReference>
<dbReference type="Proteomes" id="UP001652625">
    <property type="component" value="Chromosome 07"/>
</dbReference>
<dbReference type="PANTHER" id="PTHR16043">
    <property type="entry name" value="DALRD3 PROTEIN"/>
    <property type="match status" value="1"/>
</dbReference>
<dbReference type="InterPro" id="IPR008909">
    <property type="entry name" value="DALR_anticod-bd"/>
</dbReference>
<dbReference type="Gene3D" id="1.10.730.10">
    <property type="entry name" value="Isoleucyl-tRNA Synthetase, Domain 1"/>
    <property type="match status" value="1"/>
</dbReference>
<dbReference type="GeneID" id="100201077"/>
<reference evidence="3" key="1">
    <citation type="submission" date="2025-08" db="UniProtKB">
        <authorList>
            <consortium name="RefSeq"/>
        </authorList>
    </citation>
    <scope>IDENTIFICATION</scope>
</reference>
<keyword evidence="2" id="KW-1185">Reference proteome</keyword>
<organism evidence="2 3">
    <name type="scientific">Hydra vulgaris</name>
    <name type="common">Hydra</name>
    <name type="synonym">Hydra attenuata</name>
    <dbReference type="NCBI Taxonomy" id="6087"/>
    <lineage>
        <taxon>Eukaryota</taxon>
        <taxon>Metazoa</taxon>
        <taxon>Cnidaria</taxon>
        <taxon>Hydrozoa</taxon>
        <taxon>Hydroidolina</taxon>
        <taxon>Anthoathecata</taxon>
        <taxon>Aplanulata</taxon>
        <taxon>Hydridae</taxon>
        <taxon>Hydra</taxon>
    </lineage>
</organism>
<evidence type="ECO:0000313" key="3">
    <source>
        <dbReference type="RefSeq" id="XP_065656922.1"/>
    </source>
</evidence>
<dbReference type="PANTHER" id="PTHR16043:SF1">
    <property type="entry name" value="DALR ANTICODON-BINDING DOMAIN-CONTAINING PROTEIN 3"/>
    <property type="match status" value="1"/>
</dbReference>
<sequence>MNFMKLGYIISHIQEETVLLLPEKKFPTTEKKKTDFCGFLMKTKEHGEIGFQVEKLNDVLTKKQNDWNPFFVSSVAENERKTMIYVTLNKKNVMQTLLKHFCLKKNEQDFMNTKREVEMLGLVNSFEKTSFNNSNLLDTEDQQDKKEKKSSFNKSDLFKVEDQQDKEEKKNILFISHVFDNLQSVVAMRISLLTHFLHKLTCSNLIPACIFSEVDTVQYIHQEKFHSINLCVKENFKEVKDLPNILKKLCDSKYCLKNGNLVSIDGKRFLNENFIGEYLKDVRFIPILLNNEVTNVVKVAACINSLSTREKQKKVHILPQKYYHCLLQSYVLLNIINPGSSCTFSTICIKNTKDVLEEWLSLRKRELLNSYISKFGKKVQGSSEWEAIINNTAMSSIKLDLFSLSETNVLSINKIDSRRSLFIMYNYARICKLLKTHQALVTQGVYPPIMEVSSMDFTVLSLQSEWCLVLYILDYCILLSNLKSKFYSKMSDVDAHQIYKFLYYLSRDISSYYHQTKILLESRDHLFGLISARLYLSVALKEIMEHSFRLLDVNPPQEM</sequence>
<evidence type="ECO:0000313" key="2">
    <source>
        <dbReference type="Proteomes" id="UP001652625"/>
    </source>
</evidence>
<evidence type="ECO:0000259" key="1">
    <source>
        <dbReference type="SMART" id="SM00836"/>
    </source>
</evidence>
<gene>
    <name evidence="3" type="primary">LOC100201077</name>
</gene>
<dbReference type="InterPro" id="IPR009080">
    <property type="entry name" value="tRNAsynth_Ia_anticodon-bd"/>
</dbReference>
<dbReference type="InterPro" id="IPR037380">
    <property type="entry name" value="DALRD3"/>
</dbReference>
<name>A0ABM4C5R5_HYDVU</name>
<proteinExistence type="predicted"/>
<protein>
    <submittedName>
        <fullName evidence="3">Uncharacterized protein LOC100201077 isoform X3</fullName>
    </submittedName>
</protein>
<dbReference type="RefSeq" id="XP_065656922.1">
    <property type="nucleotide sequence ID" value="XM_065800850.1"/>
</dbReference>
<feature type="domain" description="DALR anticodon binding" evidence="1">
    <location>
        <begin position="423"/>
        <end position="559"/>
    </location>
</feature>
<dbReference type="SMART" id="SM00836">
    <property type="entry name" value="DALR_1"/>
    <property type="match status" value="1"/>
</dbReference>
<accession>A0ABM4C5R5</accession>